<accession>A0A0J6FK70</accession>
<reference evidence="3" key="2">
    <citation type="journal article" date="2009" name="Genome Res.">
        <title>Comparative genomic analyses of the human fungal pathogens Coccidioides and their relatives.</title>
        <authorList>
            <person name="Sharpton T.J."/>
            <person name="Stajich J.E."/>
            <person name="Rounsley S.D."/>
            <person name="Gardner M.J."/>
            <person name="Wortman J.R."/>
            <person name="Jordar V.S."/>
            <person name="Maiti R."/>
            <person name="Kodira C.D."/>
            <person name="Neafsey D.E."/>
            <person name="Zeng Q."/>
            <person name="Hung C.-Y."/>
            <person name="McMahan C."/>
            <person name="Muszewska A."/>
            <person name="Grynberg M."/>
            <person name="Mandel M.A."/>
            <person name="Kellner E.M."/>
            <person name="Barker B.M."/>
            <person name="Galgiani J.N."/>
            <person name="Orbach M.J."/>
            <person name="Kirkland T.N."/>
            <person name="Cole G.T."/>
            <person name="Henn M.R."/>
            <person name="Birren B.W."/>
            <person name="Taylor J.W."/>
        </authorList>
    </citation>
    <scope>NUCLEOTIDE SEQUENCE [LARGE SCALE GENOMIC DNA]</scope>
    <source>
        <strain evidence="3">RMSCC 3488</strain>
    </source>
</reference>
<organism evidence="2 3">
    <name type="scientific">Coccidioides posadasii RMSCC 3488</name>
    <dbReference type="NCBI Taxonomy" id="454284"/>
    <lineage>
        <taxon>Eukaryota</taxon>
        <taxon>Fungi</taxon>
        <taxon>Dikarya</taxon>
        <taxon>Ascomycota</taxon>
        <taxon>Pezizomycotina</taxon>
        <taxon>Eurotiomycetes</taxon>
        <taxon>Eurotiomycetidae</taxon>
        <taxon>Onygenales</taxon>
        <taxon>Onygenaceae</taxon>
        <taxon>Coccidioides</taxon>
    </lineage>
</organism>
<reference evidence="3" key="3">
    <citation type="journal article" date="2010" name="Genome Res.">
        <title>Population genomic sequencing of Coccidioides fungi reveals recent hybridization and transposon control.</title>
        <authorList>
            <person name="Neafsey D.E."/>
            <person name="Barker B.M."/>
            <person name="Sharpton T.J."/>
            <person name="Stajich J.E."/>
            <person name="Park D.J."/>
            <person name="Whiston E."/>
            <person name="Hung C.-Y."/>
            <person name="McMahan C."/>
            <person name="White J."/>
            <person name="Sykes S."/>
            <person name="Heiman D."/>
            <person name="Young S."/>
            <person name="Zeng Q."/>
            <person name="Abouelleil A."/>
            <person name="Aftuck L."/>
            <person name="Bessette D."/>
            <person name="Brown A."/>
            <person name="FitzGerald M."/>
            <person name="Lui A."/>
            <person name="Macdonald J.P."/>
            <person name="Priest M."/>
            <person name="Orbach M.J."/>
            <person name="Galgiani J.N."/>
            <person name="Kirkland T.N."/>
            <person name="Cole G.T."/>
            <person name="Birren B.W."/>
            <person name="Henn M.R."/>
            <person name="Taylor J.W."/>
            <person name="Rounsley S.D."/>
        </authorList>
    </citation>
    <scope>NUCLEOTIDE SEQUENCE [LARGE SCALE GENOMIC DNA]</scope>
    <source>
        <strain evidence="3">RMSCC 3488</strain>
    </source>
</reference>
<name>A0A0J6FK70_COCPO</name>
<evidence type="ECO:0000256" key="1">
    <source>
        <dbReference type="SAM" id="MobiDB-lite"/>
    </source>
</evidence>
<protein>
    <submittedName>
        <fullName evidence="2">Uncharacterized protein</fullName>
    </submittedName>
</protein>
<gene>
    <name evidence="2" type="ORF">CPAG_07024</name>
</gene>
<sequence length="302" mass="33658">MCQIITEEIYSTCGHAVECHLKHGLIYCDAPNGIPFRNNTREERQKMYPNRFCSEEDWMELSADQNGLCPDCKRKKEKKPVAGVMRSFGCGHSRVSMIGHMLQCCFSPVRPEHHPEKNNGRGVRDKAGKSSASAFSATFSKSLLVDISRHLRLRPPRSSGVCAEVSGKVGSAAAGTGQNESSPPQDGHNGAGPEEAEIRGFHAECKNREFSWKKFQKLRMMGNETGVWCPNCERAKTKMIMKLHEFQNAASGETEGGKKEESGYRAKKPKGLTLFIRDDKYFWPEAAAVRGQIEQEGKGDEE</sequence>
<dbReference type="Proteomes" id="UP000054567">
    <property type="component" value="Unassembled WGS sequence"/>
</dbReference>
<feature type="region of interest" description="Disordered" evidence="1">
    <location>
        <begin position="170"/>
        <end position="194"/>
    </location>
</feature>
<evidence type="ECO:0000313" key="3">
    <source>
        <dbReference type="Proteomes" id="UP000054567"/>
    </source>
</evidence>
<proteinExistence type="predicted"/>
<dbReference type="EMBL" id="DS268112">
    <property type="protein sequence ID" value="KMM70713.1"/>
    <property type="molecule type" value="Genomic_DNA"/>
</dbReference>
<evidence type="ECO:0000313" key="2">
    <source>
        <dbReference type="EMBL" id="KMM70713.1"/>
    </source>
</evidence>
<reference evidence="2 3" key="1">
    <citation type="submission" date="2007-06" db="EMBL/GenBank/DDBJ databases">
        <title>The Genome Sequence of Coccidioides posadasii RMSCC_3488.</title>
        <authorList>
            <consortium name="Coccidioides Genome Resources Consortium"/>
            <consortium name="The Broad Institute Genome Sequencing Platform"/>
            <person name="Henn M.R."/>
            <person name="Sykes S."/>
            <person name="Young S."/>
            <person name="Jaffe D."/>
            <person name="Berlin A."/>
            <person name="Alvarez P."/>
            <person name="Butler J."/>
            <person name="Gnerre S."/>
            <person name="Grabherr M."/>
            <person name="Mauceli E."/>
            <person name="Brockman W."/>
            <person name="Kodira C."/>
            <person name="Alvarado L."/>
            <person name="Zeng Q."/>
            <person name="Crawford M."/>
            <person name="Antoine C."/>
            <person name="Devon K."/>
            <person name="Galgiani J."/>
            <person name="Orsborn K."/>
            <person name="Lewis M.L."/>
            <person name="Nusbaum C."/>
            <person name="Galagan J."/>
            <person name="Birren B."/>
        </authorList>
    </citation>
    <scope>NUCLEOTIDE SEQUENCE [LARGE SCALE GENOMIC DNA]</scope>
    <source>
        <strain evidence="2 3">RMSCC 3488</strain>
    </source>
</reference>
<dbReference type="AlphaFoldDB" id="A0A0J6FK70"/>
<dbReference type="VEuPathDB" id="FungiDB:CPAG_07024"/>